<name>A0A0D9YTZ9_9ORYZ</name>
<dbReference type="Proteomes" id="UP000026961">
    <property type="component" value="Chromosome 2"/>
</dbReference>
<keyword evidence="3" id="KW-1185">Reference proteome</keyword>
<dbReference type="EnsemblPlants" id="OGLUM02G21740.1">
    <property type="protein sequence ID" value="OGLUM02G21740.1"/>
    <property type="gene ID" value="OGLUM02G21740"/>
</dbReference>
<reference evidence="2" key="1">
    <citation type="submission" date="2015-04" db="UniProtKB">
        <authorList>
            <consortium name="EnsemblPlants"/>
        </authorList>
    </citation>
    <scope>IDENTIFICATION</scope>
</reference>
<evidence type="ECO:0000256" key="1">
    <source>
        <dbReference type="SAM" id="MobiDB-lite"/>
    </source>
</evidence>
<organism evidence="2">
    <name type="scientific">Oryza glumipatula</name>
    <dbReference type="NCBI Taxonomy" id="40148"/>
    <lineage>
        <taxon>Eukaryota</taxon>
        <taxon>Viridiplantae</taxon>
        <taxon>Streptophyta</taxon>
        <taxon>Embryophyta</taxon>
        <taxon>Tracheophyta</taxon>
        <taxon>Spermatophyta</taxon>
        <taxon>Magnoliopsida</taxon>
        <taxon>Liliopsida</taxon>
        <taxon>Poales</taxon>
        <taxon>Poaceae</taxon>
        <taxon>BOP clade</taxon>
        <taxon>Oryzoideae</taxon>
        <taxon>Oryzeae</taxon>
        <taxon>Oryzinae</taxon>
        <taxon>Oryza</taxon>
    </lineage>
</organism>
<feature type="region of interest" description="Disordered" evidence="1">
    <location>
        <begin position="108"/>
        <end position="129"/>
    </location>
</feature>
<reference evidence="2" key="2">
    <citation type="submission" date="2018-05" db="EMBL/GenBank/DDBJ databases">
        <title>OgluRS3 (Oryza glumaepatula Reference Sequence Version 3).</title>
        <authorList>
            <person name="Zhang J."/>
            <person name="Kudrna D."/>
            <person name="Lee S."/>
            <person name="Talag J."/>
            <person name="Welchert J."/>
            <person name="Wing R.A."/>
        </authorList>
    </citation>
    <scope>NUCLEOTIDE SEQUENCE [LARGE SCALE GENOMIC DNA]</scope>
</reference>
<evidence type="ECO:0000313" key="3">
    <source>
        <dbReference type="Proteomes" id="UP000026961"/>
    </source>
</evidence>
<dbReference type="HOGENOM" id="CLU_1799470_0_0_1"/>
<dbReference type="AlphaFoldDB" id="A0A0D9YTZ9"/>
<sequence length="144" mass="15491">MEATLEGGGVVLGVGGEAEARKRRWGQELESGWQGRACCPVGLEEAQCARFGRRQAGGEAPAAVRPRVFLRTCPPGFNEASWEARAGRVGAAGGRGRWTSPMPAWTVWSAMTGSSGGAGSGEEGKQRPRRNELIFLFDWRKEQS</sequence>
<proteinExistence type="predicted"/>
<evidence type="ECO:0000313" key="2">
    <source>
        <dbReference type="EnsemblPlants" id="OGLUM02G21740.1"/>
    </source>
</evidence>
<protein>
    <submittedName>
        <fullName evidence="2">Uncharacterized protein</fullName>
    </submittedName>
</protein>
<accession>A0A0D9YTZ9</accession>
<dbReference type="Gramene" id="OGLUM02G21740.1">
    <property type="protein sequence ID" value="OGLUM02G21740.1"/>
    <property type="gene ID" value="OGLUM02G21740"/>
</dbReference>